<evidence type="ECO:0000313" key="1">
    <source>
        <dbReference type="EMBL" id="KAK3749781.1"/>
    </source>
</evidence>
<organism evidence="1 2">
    <name type="scientific">Elysia crispata</name>
    <name type="common">lettuce slug</name>
    <dbReference type="NCBI Taxonomy" id="231223"/>
    <lineage>
        <taxon>Eukaryota</taxon>
        <taxon>Metazoa</taxon>
        <taxon>Spiralia</taxon>
        <taxon>Lophotrochozoa</taxon>
        <taxon>Mollusca</taxon>
        <taxon>Gastropoda</taxon>
        <taxon>Heterobranchia</taxon>
        <taxon>Euthyneura</taxon>
        <taxon>Panpulmonata</taxon>
        <taxon>Sacoglossa</taxon>
        <taxon>Placobranchoidea</taxon>
        <taxon>Plakobranchidae</taxon>
        <taxon>Elysia</taxon>
    </lineage>
</organism>
<keyword evidence="2" id="KW-1185">Reference proteome</keyword>
<name>A0AAE1D190_9GAST</name>
<comment type="caution">
    <text evidence="1">The sequence shown here is derived from an EMBL/GenBank/DDBJ whole genome shotgun (WGS) entry which is preliminary data.</text>
</comment>
<dbReference type="EMBL" id="JAWDGP010005927">
    <property type="protein sequence ID" value="KAK3749781.1"/>
    <property type="molecule type" value="Genomic_DNA"/>
</dbReference>
<evidence type="ECO:0000313" key="2">
    <source>
        <dbReference type="Proteomes" id="UP001283361"/>
    </source>
</evidence>
<sequence>MNGCSFSGSIQRRVRAVAGKSRVELRVKRTCPILMVIWISRGSCLLAPAVELNPLGLEVTRSADCTSCVGRAEWSTVRQRRPPRSR</sequence>
<gene>
    <name evidence="1" type="ORF">RRG08_046286</name>
</gene>
<proteinExistence type="predicted"/>
<dbReference type="AlphaFoldDB" id="A0AAE1D190"/>
<accession>A0AAE1D190</accession>
<reference evidence="1" key="1">
    <citation type="journal article" date="2023" name="G3 (Bethesda)">
        <title>A reference genome for the long-term kleptoplast-retaining sea slug Elysia crispata morphotype clarki.</title>
        <authorList>
            <person name="Eastman K.E."/>
            <person name="Pendleton A.L."/>
            <person name="Shaikh M.A."/>
            <person name="Suttiyut T."/>
            <person name="Ogas R."/>
            <person name="Tomko P."/>
            <person name="Gavelis G."/>
            <person name="Widhalm J.R."/>
            <person name="Wisecaver J.H."/>
        </authorList>
    </citation>
    <scope>NUCLEOTIDE SEQUENCE</scope>
    <source>
        <strain evidence="1">ECLA1</strain>
    </source>
</reference>
<protein>
    <submittedName>
        <fullName evidence="1">Uncharacterized protein</fullName>
    </submittedName>
</protein>
<dbReference type="Proteomes" id="UP001283361">
    <property type="component" value="Unassembled WGS sequence"/>
</dbReference>